<evidence type="ECO:0000256" key="1">
    <source>
        <dbReference type="ARBA" id="ARBA00022737"/>
    </source>
</evidence>
<feature type="repeat" description="ANK" evidence="2">
    <location>
        <begin position="349"/>
        <end position="381"/>
    </location>
</feature>
<gene>
    <name evidence="3" type="ORF">sL5_09020</name>
</gene>
<keyword evidence="4" id="KW-1185">Reference proteome</keyword>
<keyword evidence="2" id="KW-0040">ANK repeat</keyword>
<dbReference type="SUPFAM" id="SSF48403">
    <property type="entry name" value="Ankyrin repeat"/>
    <property type="match status" value="3"/>
</dbReference>
<proteinExistence type="predicted"/>
<sequence length="535" mass="59158">MSGLTSKNALSALFIAEEPMIKQNLHLEIIRCFISNAEVDVNTQGINGKTALHYAIESDDLALVDLLFNKKNVNPFIKDDTGKAPLDYAQEESKTRVLQALIDRKYGPDGDSLLHLAAAIGEVKAVRYLIEKGVDVNLRNALHHTPLHLAAGAGHKNIVEILVKEGGAEIDVFDARNQTPLHYAVNNKRLKTVELLIKLKANVNAVSVGQSSTGLSPLHIAVSNSSYDERDLCLDVVKCLISTPECRVNPQDHENQTPLHYAVDGDGLSTTDVLLSRKDIDPLMKDDNGKTPFEYAVEENKQEIVKVLRENRYGVDHNHLLHLAAQKGYTEIIDIITRMGEDINVLNNKNQSPIYFAAEQGCLNAIELLLKKGASPAVALHCAIRTNNLELLKVLLIRKDADLFGRDNEGKTPIDYAEENPVMFHMLSKCAEVIEKRNSHNKKVKLCTVLTLAVIGSMTVVLTIAVGMYTTIAGVFTAVTIVALSQLMQRSIDNNCQQKVLKVLSETETTKEPATLVDDDERENPWQSNNLVLMR</sequence>
<feature type="repeat" description="ANK" evidence="2">
    <location>
        <begin position="47"/>
        <end position="70"/>
    </location>
</feature>
<dbReference type="PROSITE" id="PS50297">
    <property type="entry name" value="ANK_REP_REGION"/>
    <property type="match status" value="6"/>
</dbReference>
<keyword evidence="1" id="KW-0677">Repeat</keyword>
<dbReference type="SMART" id="SM00248">
    <property type="entry name" value="ANK"/>
    <property type="match status" value="10"/>
</dbReference>
<dbReference type="InterPro" id="IPR036770">
    <property type="entry name" value="Ankyrin_rpt-contain_sf"/>
</dbReference>
<dbReference type="PROSITE" id="PS50088">
    <property type="entry name" value="ANK_REPEAT"/>
    <property type="match status" value="6"/>
</dbReference>
<comment type="caution">
    <text evidence="3">The sequence shown here is derived from an EMBL/GenBank/DDBJ whole genome shotgun (WGS) entry which is preliminary data.</text>
</comment>
<evidence type="ECO:0000313" key="4">
    <source>
        <dbReference type="Proteomes" id="UP000637906"/>
    </source>
</evidence>
<reference evidence="3 4" key="1">
    <citation type="journal article" date="2021" name="Microb. Ecol.">
        <title>Candidatus Mesenet longicola: Novel Endosymbionts of Brontispa longissima that Induce Cytoplasmic Incompatibility.</title>
        <authorList>
            <person name="Takano S."/>
            <person name="Gotoh Y."/>
            <person name="Hayashi T."/>
        </authorList>
    </citation>
    <scope>NUCLEOTIDE SEQUENCE [LARGE SCALE GENOMIC DNA]</scope>
    <source>
        <strain evidence="3">L5</strain>
    </source>
</reference>
<accession>A0A8J3HVS7</accession>
<dbReference type="InterPro" id="IPR002110">
    <property type="entry name" value="Ankyrin_rpt"/>
</dbReference>
<evidence type="ECO:0008006" key="5">
    <source>
        <dbReference type="Google" id="ProtNLM"/>
    </source>
</evidence>
<dbReference type="Pfam" id="PF13857">
    <property type="entry name" value="Ank_5"/>
    <property type="match status" value="1"/>
</dbReference>
<feature type="repeat" description="ANK" evidence="2">
    <location>
        <begin position="142"/>
        <end position="166"/>
    </location>
</feature>
<dbReference type="AlphaFoldDB" id="A0A8J3HVS7"/>
<evidence type="ECO:0000313" key="3">
    <source>
        <dbReference type="EMBL" id="GHM59909.1"/>
    </source>
</evidence>
<dbReference type="PANTHER" id="PTHR24161">
    <property type="entry name" value="ANK_REP_REGION DOMAIN-CONTAINING PROTEIN-RELATED"/>
    <property type="match status" value="1"/>
</dbReference>
<dbReference type="EMBL" id="BNGU01000046">
    <property type="protein sequence ID" value="GHM59909.1"/>
    <property type="molecule type" value="Genomic_DNA"/>
</dbReference>
<evidence type="ECO:0000256" key="2">
    <source>
        <dbReference type="PROSITE-ProRule" id="PRU00023"/>
    </source>
</evidence>
<feature type="repeat" description="ANK" evidence="2">
    <location>
        <begin position="109"/>
        <end position="141"/>
    </location>
</feature>
<dbReference type="PANTHER" id="PTHR24161:SF125">
    <property type="entry name" value="ADL142CP"/>
    <property type="match status" value="1"/>
</dbReference>
<protein>
    <recommendedName>
        <fullName evidence="5">Ankyrin repeat domain-containing protein</fullName>
    </recommendedName>
</protein>
<dbReference type="Pfam" id="PF12796">
    <property type="entry name" value="Ank_2"/>
    <property type="match status" value="4"/>
</dbReference>
<dbReference type="Gene3D" id="1.25.40.20">
    <property type="entry name" value="Ankyrin repeat-containing domain"/>
    <property type="match status" value="4"/>
</dbReference>
<organism evidence="3 4">
    <name type="scientific">Candidatus Mesenet longicola</name>
    <dbReference type="NCBI Taxonomy" id="1892558"/>
    <lineage>
        <taxon>Bacteria</taxon>
        <taxon>Pseudomonadati</taxon>
        <taxon>Pseudomonadota</taxon>
        <taxon>Alphaproteobacteria</taxon>
        <taxon>Rickettsiales</taxon>
        <taxon>Anaplasmataceae</taxon>
        <taxon>Candidatus Mesenet</taxon>
    </lineage>
</organism>
<dbReference type="Proteomes" id="UP000637906">
    <property type="component" value="Unassembled WGS sequence"/>
</dbReference>
<feature type="repeat" description="ANK" evidence="2">
    <location>
        <begin position="316"/>
        <end position="348"/>
    </location>
</feature>
<name>A0A8J3HVS7_9RICK</name>
<feature type="repeat" description="ANK" evidence="2">
    <location>
        <begin position="176"/>
        <end position="208"/>
    </location>
</feature>